<keyword evidence="1" id="KW-0812">Transmembrane</keyword>
<evidence type="ECO:0000313" key="3">
    <source>
        <dbReference type="Proteomes" id="UP000256964"/>
    </source>
</evidence>
<keyword evidence="1" id="KW-1133">Transmembrane helix</keyword>
<sequence length="138" mass="14520">MANHRSRVVELRLAAPLERAHDGGLLREFFEDHSTVKNVDSPSVVVLLCGSAIVSILLAAAVDLVGMAAIPLCAYLASLIVPPVGVFVVRPLLHTGPTLLEGFAVGVARWAACTLAIGVLMMCMTLMCGCFLPGSSYD</sequence>
<dbReference type="EMBL" id="KZ857463">
    <property type="protein sequence ID" value="RDX43547.1"/>
    <property type="molecule type" value="Genomic_DNA"/>
</dbReference>
<keyword evidence="1" id="KW-0472">Membrane</keyword>
<dbReference type="OrthoDB" id="2764038at2759"/>
<evidence type="ECO:0000256" key="1">
    <source>
        <dbReference type="SAM" id="Phobius"/>
    </source>
</evidence>
<accession>A0A371CTF4</accession>
<dbReference type="AlphaFoldDB" id="A0A371CTF4"/>
<reference evidence="2 3" key="1">
    <citation type="journal article" date="2018" name="Biotechnol. Biofuels">
        <title>Integrative visual omics of the white-rot fungus Polyporus brumalis exposes the biotechnological potential of its oxidative enzymes for delignifying raw plant biomass.</title>
        <authorList>
            <person name="Miyauchi S."/>
            <person name="Rancon A."/>
            <person name="Drula E."/>
            <person name="Hage H."/>
            <person name="Chaduli D."/>
            <person name="Favel A."/>
            <person name="Grisel S."/>
            <person name="Henrissat B."/>
            <person name="Herpoel-Gimbert I."/>
            <person name="Ruiz-Duenas F.J."/>
            <person name="Chevret D."/>
            <person name="Hainaut M."/>
            <person name="Lin J."/>
            <person name="Wang M."/>
            <person name="Pangilinan J."/>
            <person name="Lipzen A."/>
            <person name="Lesage-Meessen L."/>
            <person name="Navarro D."/>
            <person name="Riley R."/>
            <person name="Grigoriev I.V."/>
            <person name="Zhou S."/>
            <person name="Raouche S."/>
            <person name="Rosso M.N."/>
        </authorList>
    </citation>
    <scope>NUCLEOTIDE SEQUENCE [LARGE SCALE GENOMIC DNA]</scope>
    <source>
        <strain evidence="2 3">BRFM 1820</strain>
    </source>
</reference>
<evidence type="ECO:0000313" key="2">
    <source>
        <dbReference type="EMBL" id="RDX43547.1"/>
    </source>
</evidence>
<gene>
    <name evidence="2" type="ORF">OH76DRAFT_1410074</name>
</gene>
<dbReference type="Proteomes" id="UP000256964">
    <property type="component" value="Unassembled WGS sequence"/>
</dbReference>
<keyword evidence="3" id="KW-1185">Reference proteome</keyword>
<name>A0A371CTF4_9APHY</name>
<feature type="transmembrane region" description="Helical" evidence="1">
    <location>
        <begin position="109"/>
        <end position="132"/>
    </location>
</feature>
<feature type="transmembrane region" description="Helical" evidence="1">
    <location>
        <begin position="44"/>
        <end position="65"/>
    </location>
</feature>
<feature type="transmembrane region" description="Helical" evidence="1">
    <location>
        <begin position="72"/>
        <end position="89"/>
    </location>
</feature>
<proteinExistence type="predicted"/>
<protein>
    <submittedName>
        <fullName evidence="2">Uncharacterized protein</fullName>
    </submittedName>
</protein>
<organism evidence="2 3">
    <name type="scientific">Lentinus brumalis</name>
    <dbReference type="NCBI Taxonomy" id="2498619"/>
    <lineage>
        <taxon>Eukaryota</taxon>
        <taxon>Fungi</taxon>
        <taxon>Dikarya</taxon>
        <taxon>Basidiomycota</taxon>
        <taxon>Agaricomycotina</taxon>
        <taxon>Agaricomycetes</taxon>
        <taxon>Polyporales</taxon>
        <taxon>Polyporaceae</taxon>
        <taxon>Lentinus</taxon>
    </lineage>
</organism>